<gene>
    <name evidence="2" type="ORF">FE785_05175</name>
</gene>
<dbReference type="RefSeq" id="WP_138564745.1">
    <property type="nucleotide sequence ID" value="NZ_CP040602.1"/>
</dbReference>
<organism evidence="2 3">
    <name type="scientific">Thiomicrorhabdus sediminis</name>
    <dbReference type="NCBI Taxonomy" id="2580412"/>
    <lineage>
        <taxon>Bacteria</taxon>
        <taxon>Pseudomonadati</taxon>
        <taxon>Pseudomonadota</taxon>
        <taxon>Gammaproteobacteria</taxon>
        <taxon>Thiotrichales</taxon>
        <taxon>Piscirickettsiaceae</taxon>
        <taxon>Thiomicrorhabdus</taxon>
    </lineage>
</organism>
<feature type="transmembrane region" description="Helical" evidence="1">
    <location>
        <begin position="147"/>
        <end position="169"/>
    </location>
</feature>
<dbReference type="OrthoDB" id="5611555at2"/>
<protein>
    <recommendedName>
        <fullName evidence="4">Cache domain-containing protein</fullName>
    </recommendedName>
</protein>
<keyword evidence="1" id="KW-0812">Transmembrane</keyword>
<evidence type="ECO:0000256" key="1">
    <source>
        <dbReference type="SAM" id="Phobius"/>
    </source>
</evidence>
<evidence type="ECO:0008006" key="4">
    <source>
        <dbReference type="Google" id="ProtNLM"/>
    </source>
</evidence>
<dbReference type="KEGG" id="thig:FE785_05175"/>
<dbReference type="Gene3D" id="3.30.450.20">
    <property type="entry name" value="PAS domain"/>
    <property type="match status" value="1"/>
</dbReference>
<keyword evidence="1" id="KW-1133">Transmembrane helix</keyword>
<proteinExistence type="predicted"/>
<keyword evidence="1" id="KW-0472">Membrane</keyword>
<evidence type="ECO:0000313" key="2">
    <source>
        <dbReference type="EMBL" id="QCU90068.1"/>
    </source>
</evidence>
<dbReference type="SUPFAM" id="SSF103190">
    <property type="entry name" value="Sensory domain-like"/>
    <property type="match status" value="1"/>
</dbReference>
<reference evidence="2 3" key="1">
    <citation type="submission" date="2019-05" db="EMBL/GenBank/DDBJ databases">
        <title>Thiomicrorhabdus sediminis sp. nov, a novel sulfur-oxidizing bacterium isolated from coastal sediment.</title>
        <authorList>
            <person name="Liu X."/>
        </authorList>
    </citation>
    <scope>NUCLEOTIDE SEQUENCE [LARGE SCALE GENOMIC DNA]</scope>
    <source>
        <strain evidence="2 3">G1</strain>
    </source>
</reference>
<dbReference type="AlphaFoldDB" id="A0A4P9K5D7"/>
<feature type="transmembrane region" description="Helical" evidence="1">
    <location>
        <begin position="256"/>
        <end position="276"/>
    </location>
</feature>
<dbReference type="InterPro" id="IPR029151">
    <property type="entry name" value="Sensor-like_sf"/>
</dbReference>
<feature type="transmembrane region" description="Helical" evidence="1">
    <location>
        <begin position="228"/>
        <end position="250"/>
    </location>
</feature>
<dbReference type="Proteomes" id="UP000304864">
    <property type="component" value="Chromosome"/>
</dbReference>
<sequence>MQEFISIYNNNKDTIEKFVLETFRNNAQCIVNDTDTLRQFFHILQSLELIYVSDENFIQTSANIFKHRKVAAAKGRNRNYLALQMQEKETDYFISAPYMSSATGESCITLMVKDDNQYFFFDFNLSKLLARFGLVERHPTFNYVTKAFYLGIGLSLMFFSIMSIGYAFYDYILQLRNPAEYTLESVFKPIIALTMGLAIFDLAKTILEREVVYKDYSDKKDEARLLSKFLTAIIVALSIEALMVVFKFALHDPTQMLSALYLIIGIAVIIVSLAYFTSVSSQKERGSK</sequence>
<evidence type="ECO:0000313" key="3">
    <source>
        <dbReference type="Proteomes" id="UP000304864"/>
    </source>
</evidence>
<keyword evidence="3" id="KW-1185">Reference proteome</keyword>
<name>A0A4P9K5D7_9GAMM</name>
<dbReference type="EMBL" id="CP040602">
    <property type="protein sequence ID" value="QCU90068.1"/>
    <property type="molecule type" value="Genomic_DNA"/>
</dbReference>
<feature type="transmembrane region" description="Helical" evidence="1">
    <location>
        <begin position="189"/>
        <end position="207"/>
    </location>
</feature>
<accession>A0A4P9K5D7</accession>